<evidence type="ECO:0000256" key="1">
    <source>
        <dbReference type="ARBA" id="ARBA00001933"/>
    </source>
</evidence>
<organism evidence="9 10">
    <name type="scientific">Desulfomicrobium apsheronum</name>
    <dbReference type="NCBI Taxonomy" id="52560"/>
    <lineage>
        <taxon>Bacteria</taxon>
        <taxon>Pseudomonadati</taxon>
        <taxon>Thermodesulfobacteriota</taxon>
        <taxon>Desulfovibrionia</taxon>
        <taxon>Desulfovibrionales</taxon>
        <taxon>Desulfomicrobiaceae</taxon>
        <taxon>Desulfomicrobium</taxon>
    </lineage>
</organism>
<dbReference type="Gene3D" id="3.90.1150.10">
    <property type="entry name" value="Aspartate Aminotransferase, domain 1"/>
    <property type="match status" value="1"/>
</dbReference>
<evidence type="ECO:0000256" key="6">
    <source>
        <dbReference type="RuleBase" id="RU004075"/>
    </source>
</evidence>
<name>A0A1I3MU82_9BACT</name>
<dbReference type="InterPro" id="IPR024169">
    <property type="entry name" value="SP_NH2Trfase/AEP_transaminase"/>
</dbReference>
<dbReference type="GO" id="GO:0004760">
    <property type="term" value="F:L-serine-pyruvate transaminase activity"/>
    <property type="evidence" value="ECO:0007669"/>
    <property type="project" value="TreeGrafter"/>
</dbReference>
<dbReference type="InterPro" id="IPR015424">
    <property type="entry name" value="PyrdxlP-dep_Trfase"/>
</dbReference>
<dbReference type="PANTHER" id="PTHR21152:SF40">
    <property type="entry name" value="ALANINE--GLYOXYLATE AMINOTRANSFERASE"/>
    <property type="match status" value="1"/>
</dbReference>
<dbReference type="GO" id="GO:0019265">
    <property type="term" value="P:glycine biosynthetic process, by transamination of glyoxylate"/>
    <property type="evidence" value="ECO:0007669"/>
    <property type="project" value="TreeGrafter"/>
</dbReference>
<sequence>MLNKSRLLTPGPTPLPEEVRLALAKDMVHHRKRDFVQVMERIQPGLKYLFGTAQQVLPLSCSGTGAMHAAVTNLFAPGEKVLVIEGGKFGERWREIAEAHGLVVTSLVFENGSAVAAEDVRAALAADPELRGVLVQASETSTGVLHPVHELGAVTRDKDVLLVVDGISAVGISPCPMDAWGIDCLLTGSQKGLMLPPGLALLALSERAWDKVRAVGSTNFYFNLLAERDKSLGHQTLFTSPVNLLQGLAVSLDLFREQTLEAVYAKQWALTSMARAGAASMGLELLAKTHFTWGLTSIKIPLGVDGSEVLKVAAERCGVIMAGGQGELKKSLVRLGHMGHVDWSDVLAGLHALRVGLHAAGGYCAARTYMEDAVNAYEEALRDGCPEIRA</sequence>
<accession>A0A1I3MU82</accession>
<dbReference type="PROSITE" id="PS00595">
    <property type="entry name" value="AA_TRANSFER_CLASS_5"/>
    <property type="match status" value="1"/>
</dbReference>
<dbReference type="Proteomes" id="UP000198635">
    <property type="component" value="Unassembled WGS sequence"/>
</dbReference>
<evidence type="ECO:0000256" key="2">
    <source>
        <dbReference type="ARBA" id="ARBA00009236"/>
    </source>
</evidence>
<keyword evidence="9" id="KW-0808">Transferase</keyword>
<dbReference type="InterPro" id="IPR015422">
    <property type="entry name" value="PyrdxlP-dep_Trfase_small"/>
</dbReference>
<dbReference type="Pfam" id="PF00266">
    <property type="entry name" value="Aminotran_5"/>
    <property type="match status" value="1"/>
</dbReference>
<evidence type="ECO:0000256" key="3">
    <source>
        <dbReference type="ARBA" id="ARBA00022898"/>
    </source>
</evidence>
<feature type="modified residue" description="N6-(pyridoxal phosphate)lysine" evidence="5">
    <location>
        <position position="191"/>
    </location>
</feature>
<evidence type="ECO:0000256" key="5">
    <source>
        <dbReference type="PIRSR" id="PIRSR000524-50"/>
    </source>
</evidence>
<dbReference type="EMBL" id="FORX01000001">
    <property type="protein sequence ID" value="SFJ00350.1"/>
    <property type="molecule type" value="Genomic_DNA"/>
</dbReference>
<proteinExistence type="inferred from homology"/>
<gene>
    <name evidence="9" type="ORF">SAMN04488082_10174</name>
</gene>
<dbReference type="InterPro" id="IPR015421">
    <property type="entry name" value="PyrdxlP-dep_Trfase_major"/>
</dbReference>
<evidence type="ECO:0000313" key="9">
    <source>
        <dbReference type="EMBL" id="SFJ00350.1"/>
    </source>
</evidence>
<keyword evidence="10" id="KW-1185">Reference proteome</keyword>
<dbReference type="STRING" id="52560.SAMN04488082_10174"/>
<dbReference type="InterPro" id="IPR020578">
    <property type="entry name" value="Aminotrans_V_PyrdxlP_BS"/>
</dbReference>
<evidence type="ECO:0000259" key="8">
    <source>
        <dbReference type="Pfam" id="PF00266"/>
    </source>
</evidence>
<feature type="binding site" evidence="4">
    <location>
        <position position="334"/>
    </location>
    <ligand>
        <name>substrate</name>
    </ligand>
</feature>
<dbReference type="PANTHER" id="PTHR21152">
    <property type="entry name" value="AMINOTRANSFERASE CLASS V"/>
    <property type="match status" value="1"/>
</dbReference>
<dbReference type="SUPFAM" id="SSF53383">
    <property type="entry name" value="PLP-dependent transferases"/>
    <property type="match status" value="1"/>
</dbReference>
<dbReference type="Gene3D" id="3.40.640.10">
    <property type="entry name" value="Type I PLP-dependent aspartate aminotransferase-like (Major domain)"/>
    <property type="match status" value="1"/>
</dbReference>
<keyword evidence="9" id="KW-0032">Aminotransferase</keyword>
<protein>
    <submittedName>
        <fullName evidence="9">Aspartate aminotransferase</fullName>
    </submittedName>
</protein>
<feature type="domain" description="Aminotransferase class V" evidence="8">
    <location>
        <begin position="24"/>
        <end position="335"/>
    </location>
</feature>
<comment type="similarity">
    <text evidence="2 6">Belongs to the class-V pyridoxal-phosphate-dependent aminotransferase family.</text>
</comment>
<dbReference type="RefSeq" id="WP_092372173.1">
    <property type="nucleotide sequence ID" value="NZ_FORX01000001.1"/>
</dbReference>
<dbReference type="AlphaFoldDB" id="A0A1I3MU82"/>
<dbReference type="InterPro" id="IPR000192">
    <property type="entry name" value="Aminotrans_V_dom"/>
</dbReference>
<keyword evidence="3 5" id="KW-0663">Pyridoxal phosphate</keyword>
<dbReference type="OrthoDB" id="9766472at2"/>
<reference evidence="10" key="1">
    <citation type="submission" date="2016-10" db="EMBL/GenBank/DDBJ databases">
        <authorList>
            <person name="Varghese N."/>
            <person name="Submissions S."/>
        </authorList>
    </citation>
    <scope>NUCLEOTIDE SEQUENCE [LARGE SCALE GENOMIC DNA]</scope>
    <source>
        <strain evidence="10">DSM 5918</strain>
    </source>
</reference>
<evidence type="ECO:0000256" key="4">
    <source>
        <dbReference type="PIRSR" id="PIRSR000524-1"/>
    </source>
</evidence>
<dbReference type="PIRSF" id="PIRSF000524">
    <property type="entry name" value="SPT"/>
    <property type="match status" value="1"/>
</dbReference>
<dbReference type="GO" id="GO:0008453">
    <property type="term" value="F:alanine-glyoxylate transaminase activity"/>
    <property type="evidence" value="ECO:0007669"/>
    <property type="project" value="TreeGrafter"/>
</dbReference>
<evidence type="ECO:0000313" key="10">
    <source>
        <dbReference type="Proteomes" id="UP000198635"/>
    </source>
</evidence>
<evidence type="ECO:0000256" key="7">
    <source>
        <dbReference type="RuleBase" id="RU004504"/>
    </source>
</evidence>
<comment type="cofactor">
    <cofactor evidence="1 5 7">
        <name>pyridoxal 5'-phosphate</name>
        <dbReference type="ChEBI" id="CHEBI:597326"/>
    </cofactor>
</comment>